<protein>
    <submittedName>
        <fullName evidence="8">Zinc finger A20 and AN1 domain-containing stress-associated protein 1</fullName>
    </submittedName>
</protein>
<evidence type="ECO:0000256" key="2">
    <source>
        <dbReference type="ARBA" id="ARBA00022723"/>
    </source>
</evidence>
<dbReference type="SMART" id="SM00154">
    <property type="entry name" value="ZnF_AN1"/>
    <property type="match status" value="1"/>
</dbReference>
<proteinExistence type="predicted"/>
<dbReference type="SUPFAM" id="SSF57716">
    <property type="entry name" value="Glucocorticoid receptor-like (DNA-binding domain)"/>
    <property type="match status" value="1"/>
</dbReference>
<dbReference type="Gene3D" id="4.10.1110.10">
    <property type="entry name" value="AN1-like Zinc finger"/>
    <property type="match status" value="1"/>
</dbReference>
<reference evidence="8" key="1">
    <citation type="submission" date="2020-06" db="EMBL/GenBank/DDBJ databases">
        <authorList>
            <person name="Li T."/>
            <person name="Hu X."/>
            <person name="Zhang T."/>
            <person name="Song X."/>
            <person name="Zhang H."/>
            <person name="Dai N."/>
            <person name="Sheng W."/>
            <person name="Hou X."/>
            <person name="Wei L."/>
        </authorList>
    </citation>
    <scope>NUCLEOTIDE SEQUENCE</scope>
    <source>
        <strain evidence="8">KEN1</strain>
        <tissue evidence="8">Leaf</tissue>
    </source>
</reference>
<reference evidence="8" key="2">
    <citation type="journal article" date="2024" name="Plant">
        <title>Genomic evolution and insights into agronomic trait innovations of Sesamum species.</title>
        <authorList>
            <person name="Miao H."/>
            <person name="Wang L."/>
            <person name="Qu L."/>
            <person name="Liu H."/>
            <person name="Sun Y."/>
            <person name="Le M."/>
            <person name="Wang Q."/>
            <person name="Wei S."/>
            <person name="Zheng Y."/>
            <person name="Lin W."/>
            <person name="Duan Y."/>
            <person name="Cao H."/>
            <person name="Xiong S."/>
            <person name="Wang X."/>
            <person name="Wei L."/>
            <person name="Li C."/>
            <person name="Ma Q."/>
            <person name="Ju M."/>
            <person name="Zhao R."/>
            <person name="Li G."/>
            <person name="Mu C."/>
            <person name="Tian Q."/>
            <person name="Mei H."/>
            <person name="Zhang T."/>
            <person name="Gao T."/>
            <person name="Zhang H."/>
        </authorList>
    </citation>
    <scope>NUCLEOTIDE SEQUENCE</scope>
    <source>
        <strain evidence="8">KEN1</strain>
    </source>
</reference>
<dbReference type="GO" id="GO:0003677">
    <property type="term" value="F:DNA binding"/>
    <property type="evidence" value="ECO:0007669"/>
    <property type="project" value="InterPro"/>
</dbReference>
<dbReference type="SUPFAM" id="SSF118310">
    <property type="entry name" value="AN1-like Zinc finger"/>
    <property type="match status" value="1"/>
</dbReference>
<accession>A0AAW2WWL8</accession>
<dbReference type="Pfam" id="PF01754">
    <property type="entry name" value="zf-A20"/>
    <property type="match status" value="1"/>
</dbReference>
<organism evidence="8">
    <name type="scientific">Sesamum latifolium</name>
    <dbReference type="NCBI Taxonomy" id="2727402"/>
    <lineage>
        <taxon>Eukaryota</taxon>
        <taxon>Viridiplantae</taxon>
        <taxon>Streptophyta</taxon>
        <taxon>Embryophyta</taxon>
        <taxon>Tracheophyta</taxon>
        <taxon>Spermatophyta</taxon>
        <taxon>Magnoliopsida</taxon>
        <taxon>eudicotyledons</taxon>
        <taxon>Gunneridae</taxon>
        <taxon>Pentapetalae</taxon>
        <taxon>asterids</taxon>
        <taxon>lamiids</taxon>
        <taxon>Lamiales</taxon>
        <taxon>Pedaliaceae</taxon>
        <taxon>Sesamum</taxon>
    </lineage>
</organism>
<dbReference type="PROSITE" id="PS51039">
    <property type="entry name" value="ZF_AN1"/>
    <property type="match status" value="1"/>
</dbReference>
<dbReference type="InterPro" id="IPR035896">
    <property type="entry name" value="AN1-like_Znf"/>
</dbReference>
<dbReference type="PANTHER" id="PTHR10634">
    <property type="entry name" value="AN1-TYPE ZINC FINGER PROTEIN"/>
    <property type="match status" value="1"/>
</dbReference>
<dbReference type="Gene3D" id="1.20.5.4770">
    <property type="match status" value="1"/>
</dbReference>
<keyword evidence="3 5" id="KW-0863">Zinc-finger</keyword>
<sequence length="177" mass="18513">MMGSSEGNQINDGTGFQPSEPTLCANGCGFFGTAATMGLCSKCYRDVRIEEETAASAKAALKKLVRPESGKDTGSGLSIGSSSSSATSAAAAEAEKAVEMAFASAEGEEKKATVRNRCASCNKKVGVMGFQCRCGSTFCGVHRYAEQHGCTFDFKGQGRENIAKANPVIKAEKIDRI</sequence>
<dbReference type="InterPro" id="IPR002653">
    <property type="entry name" value="Znf_A20"/>
</dbReference>
<dbReference type="Pfam" id="PF01428">
    <property type="entry name" value="zf-AN1"/>
    <property type="match status" value="1"/>
</dbReference>
<evidence type="ECO:0000313" key="8">
    <source>
        <dbReference type="EMBL" id="KAL0445895.1"/>
    </source>
</evidence>
<dbReference type="InterPro" id="IPR050652">
    <property type="entry name" value="AN1_A20_ZnFinger"/>
</dbReference>
<dbReference type="FunFam" id="4.10.1110.10:FF:000001">
    <property type="entry name" value="Zinc finger AN1-type containing 6"/>
    <property type="match status" value="1"/>
</dbReference>
<evidence type="ECO:0000259" key="7">
    <source>
        <dbReference type="PROSITE" id="PS51039"/>
    </source>
</evidence>
<evidence type="ECO:0000256" key="4">
    <source>
        <dbReference type="ARBA" id="ARBA00022833"/>
    </source>
</evidence>
<gene>
    <name evidence="8" type="ORF">Slati_1717400</name>
</gene>
<evidence type="ECO:0000256" key="5">
    <source>
        <dbReference type="PROSITE-ProRule" id="PRU00449"/>
    </source>
</evidence>
<keyword evidence="4" id="KW-0862">Zinc</keyword>
<dbReference type="EMBL" id="JACGWN010000006">
    <property type="protein sequence ID" value="KAL0445895.1"/>
    <property type="molecule type" value="Genomic_DNA"/>
</dbReference>
<evidence type="ECO:0000259" key="6">
    <source>
        <dbReference type="PROSITE" id="PS51036"/>
    </source>
</evidence>
<evidence type="ECO:0000256" key="3">
    <source>
        <dbReference type="ARBA" id="ARBA00022771"/>
    </source>
</evidence>
<dbReference type="SMART" id="SM00259">
    <property type="entry name" value="ZnF_A20"/>
    <property type="match status" value="1"/>
</dbReference>
<comment type="caution">
    <text evidence="8">The sequence shown here is derived from an EMBL/GenBank/DDBJ whole genome shotgun (WGS) entry which is preliminary data.</text>
</comment>
<dbReference type="GO" id="GO:0008270">
    <property type="term" value="F:zinc ion binding"/>
    <property type="evidence" value="ECO:0007669"/>
    <property type="project" value="UniProtKB-KW"/>
</dbReference>
<dbReference type="PANTHER" id="PTHR10634:SF98">
    <property type="entry name" value="ZINC FINGER A20 AND AN1 DOMAIN-CONTAINING STRESS-ASSOCIATED PROTEIN 3"/>
    <property type="match status" value="1"/>
</dbReference>
<feature type="domain" description="A20-type" evidence="6">
    <location>
        <begin position="18"/>
        <end position="52"/>
    </location>
</feature>
<feature type="domain" description="AN1-type" evidence="7">
    <location>
        <begin position="112"/>
        <end position="158"/>
    </location>
</feature>
<comment type="function">
    <text evidence="1">May be involved in environmental stress response.</text>
</comment>
<dbReference type="PROSITE" id="PS51036">
    <property type="entry name" value="ZF_A20"/>
    <property type="match status" value="1"/>
</dbReference>
<dbReference type="InterPro" id="IPR000058">
    <property type="entry name" value="Znf_AN1"/>
</dbReference>
<evidence type="ECO:0000256" key="1">
    <source>
        <dbReference type="ARBA" id="ARBA00003732"/>
    </source>
</evidence>
<name>A0AAW2WWL8_9LAMI</name>
<dbReference type="AlphaFoldDB" id="A0AAW2WWL8"/>
<keyword evidence="2" id="KW-0479">Metal-binding</keyword>